<sequence length="471" mass="53778">MKRRSFIQSLGLITGGAFISLNANGLTKLKRNETITGRVSSKNKGIANVVISDGYSVVVTDTDGNYSITPNEKSTTIFMSTPAGYEFKTSYNIATQYEKLGARNQYNFDLIALNQDDKNHHFIIWADPQVRNKKDVAQMMATSVPDTKAHIQSLGKDALVHGICVGDIAWDYLEYFQDYNKAVAEMGIPFFQALGNHDMNFKEGGDDTSDRTFKEVFGPTYYSFNRGQAHYVVLDDVRYLGTERDYDGFITQNQLDWLKKDLQYVPKDTLLIINLHIPVHNTVINNEDLYRIVRDFKNVHIMSGHTHFNVNNIHKNVFEHNHGTVCGAWWTGPICTDGTPRGYGVYTVKGNELEWYYKPTGLEKDHQLTAYVDTLTNQKRLLVNVWNWDPEWKVKYSIDGKKLKDMEQQTGYDPLSVTLYKGDKLPTGRTFPEPSQIDHLFMAHFGPDVKSVKVEVTDRFGNVYKKELTDI</sequence>
<evidence type="ECO:0000313" key="5">
    <source>
        <dbReference type="Proteomes" id="UP001597546"/>
    </source>
</evidence>
<dbReference type="PANTHER" id="PTHR43143:SF1">
    <property type="entry name" value="SERINE_THREONINE-PROTEIN PHOSPHATASE CPPED1"/>
    <property type="match status" value="1"/>
</dbReference>
<dbReference type="PANTHER" id="PTHR43143">
    <property type="entry name" value="METALLOPHOSPHOESTERASE, CALCINEURIN SUPERFAMILY"/>
    <property type="match status" value="1"/>
</dbReference>
<name>A0ABW5TSI0_9SPHI</name>
<dbReference type="InterPro" id="IPR004843">
    <property type="entry name" value="Calcineurin-like_PHP"/>
</dbReference>
<evidence type="ECO:0000259" key="3">
    <source>
        <dbReference type="Pfam" id="PF16371"/>
    </source>
</evidence>
<dbReference type="InterPro" id="IPR029052">
    <property type="entry name" value="Metallo-depent_PP-like"/>
</dbReference>
<gene>
    <name evidence="4" type="ORF">ACFSSE_10795</name>
</gene>
<proteinExistence type="predicted"/>
<feature type="domain" description="Calcineurin-like phosphoesterase" evidence="1">
    <location>
        <begin position="163"/>
        <end position="307"/>
    </location>
</feature>
<dbReference type="RefSeq" id="WP_379045243.1">
    <property type="nucleotide sequence ID" value="NZ_JBHSKW010000052.1"/>
</dbReference>
<keyword evidence="5" id="KW-1185">Reference proteome</keyword>
<dbReference type="Pfam" id="PF16371">
    <property type="entry name" value="MetallophosN"/>
    <property type="match status" value="1"/>
</dbReference>
<organism evidence="4 5">
    <name type="scientific">Pedobacter alpinus</name>
    <dbReference type="NCBI Taxonomy" id="1590643"/>
    <lineage>
        <taxon>Bacteria</taxon>
        <taxon>Pseudomonadati</taxon>
        <taxon>Bacteroidota</taxon>
        <taxon>Sphingobacteriia</taxon>
        <taxon>Sphingobacteriales</taxon>
        <taxon>Sphingobacteriaceae</taxon>
        <taxon>Pedobacter</taxon>
    </lineage>
</organism>
<evidence type="ECO:0000313" key="4">
    <source>
        <dbReference type="EMBL" id="MFD2732190.1"/>
    </source>
</evidence>
<dbReference type="EMBL" id="JBHULV010000035">
    <property type="protein sequence ID" value="MFD2732190.1"/>
    <property type="molecule type" value="Genomic_DNA"/>
</dbReference>
<reference evidence="5" key="1">
    <citation type="journal article" date="2019" name="Int. J. Syst. Evol. Microbiol.">
        <title>The Global Catalogue of Microorganisms (GCM) 10K type strain sequencing project: providing services to taxonomists for standard genome sequencing and annotation.</title>
        <authorList>
            <consortium name="The Broad Institute Genomics Platform"/>
            <consortium name="The Broad Institute Genome Sequencing Center for Infectious Disease"/>
            <person name="Wu L."/>
            <person name="Ma J."/>
        </authorList>
    </citation>
    <scope>NUCLEOTIDE SEQUENCE [LARGE SCALE GENOMIC DNA]</scope>
    <source>
        <strain evidence="5">KCTC 42456</strain>
    </source>
</reference>
<dbReference type="Pfam" id="PF00149">
    <property type="entry name" value="Metallophos"/>
    <property type="match status" value="1"/>
</dbReference>
<dbReference type="InterPro" id="IPR032288">
    <property type="entry name" value="Metallophos_C"/>
</dbReference>
<feature type="domain" description="Calcineurin-like phosphoesterase N-terminal" evidence="3">
    <location>
        <begin position="37"/>
        <end position="110"/>
    </location>
</feature>
<evidence type="ECO:0000259" key="2">
    <source>
        <dbReference type="Pfam" id="PF16370"/>
    </source>
</evidence>
<dbReference type="Proteomes" id="UP001597546">
    <property type="component" value="Unassembled WGS sequence"/>
</dbReference>
<accession>A0ABW5TSI0</accession>
<comment type="caution">
    <text evidence="4">The sequence shown here is derived from an EMBL/GenBank/DDBJ whole genome shotgun (WGS) entry which is preliminary data.</text>
</comment>
<dbReference type="InterPro" id="IPR051918">
    <property type="entry name" value="STPP_CPPED1"/>
</dbReference>
<dbReference type="Pfam" id="PF16370">
    <property type="entry name" value="MetallophosC"/>
    <property type="match status" value="1"/>
</dbReference>
<evidence type="ECO:0000259" key="1">
    <source>
        <dbReference type="Pfam" id="PF00149"/>
    </source>
</evidence>
<dbReference type="InterPro" id="IPR032285">
    <property type="entry name" value="Metallophos_N"/>
</dbReference>
<feature type="domain" description="Calcineurin-like phosphoesterase C-terminal" evidence="2">
    <location>
        <begin position="319"/>
        <end position="464"/>
    </location>
</feature>
<dbReference type="Gene3D" id="3.60.21.10">
    <property type="match status" value="1"/>
</dbReference>
<dbReference type="SUPFAM" id="SSF56300">
    <property type="entry name" value="Metallo-dependent phosphatases"/>
    <property type="match status" value="1"/>
</dbReference>
<protein>
    <submittedName>
        <fullName evidence="4">Calcineurin-like phosphoesterase C-terminal domain-containing protein</fullName>
    </submittedName>
</protein>